<feature type="region of interest" description="Disordered" evidence="1">
    <location>
        <begin position="48"/>
        <end position="71"/>
    </location>
</feature>
<evidence type="ECO:0000256" key="1">
    <source>
        <dbReference type="SAM" id="MobiDB-lite"/>
    </source>
</evidence>
<protein>
    <submittedName>
        <fullName evidence="3">Hypothetical_protein</fullName>
    </submittedName>
</protein>
<dbReference type="Proteomes" id="UP001642409">
    <property type="component" value="Unassembled WGS sequence"/>
</dbReference>
<feature type="compositionally biased region" description="Polar residues" evidence="1">
    <location>
        <begin position="57"/>
        <end position="67"/>
    </location>
</feature>
<accession>A0AA86TSE9</accession>
<proteinExistence type="predicted"/>
<dbReference type="AlphaFoldDB" id="A0AA86TSE9"/>
<keyword evidence="4" id="KW-1185">Reference proteome</keyword>
<reference evidence="2" key="1">
    <citation type="submission" date="2023-06" db="EMBL/GenBank/DDBJ databases">
        <authorList>
            <person name="Kurt Z."/>
        </authorList>
    </citation>
    <scope>NUCLEOTIDE SEQUENCE</scope>
</reference>
<dbReference type="EMBL" id="CATOUU010000380">
    <property type="protein sequence ID" value="CAI9927159.1"/>
    <property type="molecule type" value="Genomic_DNA"/>
</dbReference>
<sequence length="107" mass="12528">MIVKRALIVYCWMAIQRNEHSTTDETIAIKHGQKRERHATGRRAPCLEGMGARQEGEAQSNVSSEQPSRIEDLEHERVRNTIYHNVLFYIDVQEYKVLKICYILIDQ</sequence>
<dbReference type="EMBL" id="CAXDID020000003">
    <property type="protein sequence ID" value="CAL5972060.1"/>
    <property type="molecule type" value="Genomic_DNA"/>
</dbReference>
<name>A0AA86TSE9_9EUKA</name>
<evidence type="ECO:0000313" key="2">
    <source>
        <dbReference type="EMBL" id="CAI9927159.1"/>
    </source>
</evidence>
<reference evidence="3 4" key="2">
    <citation type="submission" date="2024-07" db="EMBL/GenBank/DDBJ databases">
        <authorList>
            <person name="Akdeniz Z."/>
        </authorList>
    </citation>
    <scope>NUCLEOTIDE SEQUENCE [LARGE SCALE GENOMIC DNA]</scope>
</reference>
<comment type="caution">
    <text evidence="2">The sequence shown here is derived from an EMBL/GenBank/DDBJ whole genome shotgun (WGS) entry which is preliminary data.</text>
</comment>
<evidence type="ECO:0000313" key="3">
    <source>
        <dbReference type="EMBL" id="CAL5972060.1"/>
    </source>
</evidence>
<organism evidence="2">
    <name type="scientific">Hexamita inflata</name>
    <dbReference type="NCBI Taxonomy" id="28002"/>
    <lineage>
        <taxon>Eukaryota</taxon>
        <taxon>Metamonada</taxon>
        <taxon>Diplomonadida</taxon>
        <taxon>Hexamitidae</taxon>
        <taxon>Hexamitinae</taxon>
        <taxon>Hexamita</taxon>
    </lineage>
</organism>
<evidence type="ECO:0000313" key="4">
    <source>
        <dbReference type="Proteomes" id="UP001642409"/>
    </source>
</evidence>
<gene>
    <name evidence="2" type="ORF">HINF_LOCUS14804</name>
    <name evidence="3" type="ORF">HINF_LOCUS1716</name>
</gene>